<dbReference type="PANTHER" id="PTHR10264:SF19">
    <property type="entry name" value="AT06885P-RELATED"/>
    <property type="match status" value="1"/>
</dbReference>
<dbReference type="SMART" id="SM00244">
    <property type="entry name" value="PHB"/>
    <property type="match status" value="1"/>
</dbReference>
<dbReference type="Proteomes" id="UP000289257">
    <property type="component" value="Unassembled WGS sequence"/>
</dbReference>
<feature type="domain" description="Band 7" evidence="2">
    <location>
        <begin position="18"/>
        <end position="175"/>
    </location>
</feature>
<dbReference type="SUPFAM" id="SSF117892">
    <property type="entry name" value="Band 7/SPFH domain"/>
    <property type="match status" value="1"/>
</dbReference>
<dbReference type="GO" id="GO:0098552">
    <property type="term" value="C:side of membrane"/>
    <property type="evidence" value="ECO:0007669"/>
    <property type="project" value="UniProtKB-ARBA"/>
</dbReference>
<dbReference type="InterPro" id="IPR043202">
    <property type="entry name" value="Band-7_stomatin-like"/>
</dbReference>
<dbReference type="GO" id="GO:0005886">
    <property type="term" value="C:plasma membrane"/>
    <property type="evidence" value="ECO:0007669"/>
    <property type="project" value="InterPro"/>
</dbReference>
<dbReference type="Gene3D" id="3.30.479.30">
    <property type="entry name" value="Band 7 domain"/>
    <property type="match status" value="1"/>
</dbReference>
<evidence type="ECO:0000313" key="3">
    <source>
        <dbReference type="EMBL" id="RWZ78152.1"/>
    </source>
</evidence>
<dbReference type="PRINTS" id="PR00721">
    <property type="entry name" value="STOMATIN"/>
</dbReference>
<dbReference type="CDD" id="cd08826">
    <property type="entry name" value="SPFH_eoslipins_u1"/>
    <property type="match status" value="1"/>
</dbReference>
<sequence length="249" mass="27489">MGLFFWTVVVIVSIFILSGLKVVNQYQRGVVLTLGRFTGIRQPGLRVIIPIFQKMTRIDVRTNTIDIPKQEVITKDNVTVNVDAVVYFRVVDAAKAVLETTNFIYASSQFAQAALRDVTGNIELDSLLGKRDEVSTSIKEIVDTQTEKWGIDVESVKIQNIELPTDMKRAMAKQAEAERERRAVIITAEGEKSAAQAVADAAAMLTKIPGGISIRTLQTLEKIAVEPSQKTVFVLPADLTDTVSRVLKK</sequence>
<reference evidence="3" key="1">
    <citation type="submission" date="2019-01" db="EMBL/GenBank/DDBJ databases">
        <title>Genomic signatures and co-occurrence patterns of the ultra-small Saccharimodia (Patescibacteria phylum) suggest a symbiotic lifestyle.</title>
        <authorList>
            <person name="Lemos L."/>
            <person name="Medeiros J."/>
            <person name="Andreote F."/>
            <person name="Fernandes G."/>
            <person name="Varani A."/>
            <person name="Oliveira G."/>
            <person name="Pylro V."/>
        </authorList>
    </citation>
    <scope>NUCLEOTIDE SEQUENCE [LARGE SCALE GENOMIC DNA]</scope>
    <source>
        <strain evidence="3">AMD02</strain>
    </source>
</reference>
<dbReference type="InterPro" id="IPR001972">
    <property type="entry name" value="Stomatin_HflK_fam"/>
</dbReference>
<proteinExistence type="inferred from homology"/>
<dbReference type="Gene3D" id="6.10.250.2090">
    <property type="match status" value="1"/>
</dbReference>
<protein>
    <submittedName>
        <fullName evidence="3">Slipin family protein</fullName>
    </submittedName>
</protein>
<comment type="caution">
    <text evidence="3">The sequence shown here is derived from an EMBL/GenBank/DDBJ whole genome shotgun (WGS) entry which is preliminary data.</text>
</comment>
<accession>A0A4Q0AG92</accession>
<dbReference type="InterPro" id="IPR001107">
    <property type="entry name" value="Band_7"/>
</dbReference>
<evidence type="ECO:0000256" key="1">
    <source>
        <dbReference type="ARBA" id="ARBA00008164"/>
    </source>
</evidence>
<evidence type="ECO:0000259" key="2">
    <source>
        <dbReference type="SMART" id="SM00244"/>
    </source>
</evidence>
<dbReference type="AlphaFoldDB" id="A0A4Q0AG92"/>
<organism evidence="3 4">
    <name type="scientific">Candidatus Microsaccharimonas sossegonensis</name>
    <dbReference type="NCBI Taxonomy" id="2506948"/>
    <lineage>
        <taxon>Bacteria</taxon>
        <taxon>Candidatus Saccharimonadota</taxon>
        <taxon>Candidatus Saccharimonadia</taxon>
        <taxon>Candidatus Saccharimonadales</taxon>
        <taxon>Candidatus Saccharimonadaceae</taxon>
        <taxon>Candidatus Microsaccharimonas</taxon>
    </lineage>
</organism>
<keyword evidence="4" id="KW-1185">Reference proteome</keyword>
<dbReference type="EMBL" id="SCKX01000001">
    <property type="protein sequence ID" value="RWZ78152.1"/>
    <property type="molecule type" value="Genomic_DNA"/>
</dbReference>
<dbReference type="InterPro" id="IPR036013">
    <property type="entry name" value="Band_7/SPFH_dom_sf"/>
</dbReference>
<dbReference type="PANTHER" id="PTHR10264">
    <property type="entry name" value="BAND 7 PROTEIN-RELATED"/>
    <property type="match status" value="1"/>
</dbReference>
<gene>
    <name evidence="3" type="ORF">EOT05_00020</name>
</gene>
<evidence type="ECO:0000313" key="4">
    <source>
        <dbReference type="Proteomes" id="UP000289257"/>
    </source>
</evidence>
<comment type="similarity">
    <text evidence="1">Belongs to the band 7/mec-2 family.</text>
</comment>
<dbReference type="Pfam" id="PF01145">
    <property type="entry name" value="Band_7"/>
    <property type="match status" value="1"/>
</dbReference>
<name>A0A4Q0AG92_9BACT</name>
<dbReference type="FunFam" id="3.30.479.30:FF:000004">
    <property type="entry name" value="Putative membrane protease family, stomatin"/>
    <property type="match status" value="1"/>
</dbReference>